<dbReference type="InterPro" id="IPR009061">
    <property type="entry name" value="DNA-bd_dom_put_sf"/>
</dbReference>
<dbReference type="InterPro" id="IPR047057">
    <property type="entry name" value="MerR_fam"/>
</dbReference>
<dbReference type="PANTHER" id="PTHR30204:SF69">
    <property type="entry name" value="MERR-FAMILY TRANSCRIPTIONAL REGULATOR"/>
    <property type="match status" value="1"/>
</dbReference>
<dbReference type="RefSeq" id="WP_082679233.1">
    <property type="nucleotide sequence ID" value="NZ_BBQY01000006.1"/>
</dbReference>
<evidence type="ECO:0000259" key="6">
    <source>
        <dbReference type="PROSITE" id="PS50937"/>
    </source>
</evidence>
<proteinExistence type="predicted"/>
<dbReference type="SMART" id="SM00422">
    <property type="entry name" value="HTH_MERR"/>
    <property type="match status" value="1"/>
</dbReference>
<evidence type="ECO:0000256" key="5">
    <source>
        <dbReference type="SAM" id="MobiDB-lite"/>
    </source>
</evidence>
<accession>A0A401J2I9</accession>
<dbReference type="GO" id="GO:0003700">
    <property type="term" value="F:DNA-binding transcription factor activity"/>
    <property type="evidence" value="ECO:0007669"/>
    <property type="project" value="InterPro"/>
</dbReference>
<keyword evidence="4" id="KW-0804">Transcription</keyword>
<dbReference type="Gene3D" id="1.10.1660.10">
    <property type="match status" value="1"/>
</dbReference>
<keyword evidence="2" id="KW-0805">Transcription regulation</keyword>
<evidence type="ECO:0000313" key="7">
    <source>
        <dbReference type="EMBL" id="GBH30846.1"/>
    </source>
</evidence>
<feature type="compositionally biased region" description="Basic and acidic residues" evidence="5">
    <location>
        <begin position="149"/>
        <end position="159"/>
    </location>
</feature>
<evidence type="ECO:0000256" key="3">
    <source>
        <dbReference type="ARBA" id="ARBA00023125"/>
    </source>
</evidence>
<name>A0A401J2I9_SPHXE</name>
<keyword evidence="1" id="KW-0678">Repressor</keyword>
<sequence length="159" mass="17438">MSRLRIGELAEAAGVRKDTIRYYERTGLLPAPQRTSAGYRVYHPADVERIKFVRAAQGLGYTLTETHALLLVRAGDALAGSDILAVTRVKLREALVRVEQLKLIETGLEQLGEAPSHEAESDPCPILFLVRDGRLSQLAADQPEQMSVGEDHTTCTGKD</sequence>
<dbReference type="PRINTS" id="PR00040">
    <property type="entry name" value="HTHMERR"/>
</dbReference>
<dbReference type="Proteomes" id="UP000290975">
    <property type="component" value="Unassembled WGS sequence"/>
</dbReference>
<dbReference type="SUPFAM" id="SSF46955">
    <property type="entry name" value="Putative DNA-binding domain"/>
    <property type="match status" value="1"/>
</dbReference>
<reference evidence="7 8" key="1">
    <citation type="submission" date="2014-12" db="EMBL/GenBank/DDBJ databases">
        <title>Whole genome sequencing of Sphingobium xenophagum OW59.</title>
        <authorList>
            <person name="Ohta Y."/>
            <person name="Nishi S."/>
            <person name="Hatada Y."/>
        </authorList>
    </citation>
    <scope>NUCLEOTIDE SEQUENCE [LARGE SCALE GENOMIC DNA]</scope>
    <source>
        <strain evidence="7 8">OW59</strain>
    </source>
</reference>
<dbReference type="InterPro" id="IPR000551">
    <property type="entry name" value="MerR-type_HTH_dom"/>
</dbReference>
<dbReference type="EMBL" id="BBQY01000006">
    <property type="protein sequence ID" value="GBH30846.1"/>
    <property type="molecule type" value="Genomic_DNA"/>
</dbReference>
<dbReference type="AlphaFoldDB" id="A0A401J2I9"/>
<comment type="caution">
    <text evidence="7">The sequence shown here is derived from an EMBL/GenBank/DDBJ whole genome shotgun (WGS) entry which is preliminary data.</text>
</comment>
<dbReference type="PROSITE" id="PS50937">
    <property type="entry name" value="HTH_MERR_2"/>
    <property type="match status" value="1"/>
</dbReference>
<keyword evidence="8" id="KW-1185">Reference proteome</keyword>
<dbReference type="Pfam" id="PF13411">
    <property type="entry name" value="MerR_1"/>
    <property type="match status" value="1"/>
</dbReference>
<dbReference type="GO" id="GO:0003677">
    <property type="term" value="F:DNA binding"/>
    <property type="evidence" value="ECO:0007669"/>
    <property type="project" value="UniProtKB-KW"/>
</dbReference>
<organism evidence="7 8">
    <name type="scientific">Sphingobium xenophagum</name>
    <dbReference type="NCBI Taxonomy" id="121428"/>
    <lineage>
        <taxon>Bacteria</taxon>
        <taxon>Pseudomonadati</taxon>
        <taxon>Pseudomonadota</taxon>
        <taxon>Alphaproteobacteria</taxon>
        <taxon>Sphingomonadales</taxon>
        <taxon>Sphingomonadaceae</taxon>
        <taxon>Sphingobium</taxon>
    </lineage>
</organism>
<evidence type="ECO:0000256" key="4">
    <source>
        <dbReference type="ARBA" id="ARBA00023163"/>
    </source>
</evidence>
<gene>
    <name evidence="7" type="ORF">MBESOW_P2101</name>
</gene>
<evidence type="ECO:0000256" key="2">
    <source>
        <dbReference type="ARBA" id="ARBA00023015"/>
    </source>
</evidence>
<feature type="domain" description="HTH merR-type" evidence="6">
    <location>
        <begin position="3"/>
        <end position="72"/>
    </location>
</feature>
<dbReference type="PANTHER" id="PTHR30204">
    <property type="entry name" value="REDOX-CYCLING DRUG-SENSING TRANSCRIPTIONAL ACTIVATOR SOXR"/>
    <property type="match status" value="1"/>
</dbReference>
<keyword evidence="3" id="KW-0238">DNA-binding</keyword>
<feature type="region of interest" description="Disordered" evidence="5">
    <location>
        <begin position="140"/>
        <end position="159"/>
    </location>
</feature>
<evidence type="ECO:0000313" key="8">
    <source>
        <dbReference type="Proteomes" id="UP000290975"/>
    </source>
</evidence>
<protein>
    <recommendedName>
        <fullName evidence="6">HTH merR-type domain-containing protein</fullName>
    </recommendedName>
</protein>
<evidence type="ECO:0000256" key="1">
    <source>
        <dbReference type="ARBA" id="ARBA00022491"/>
    </source>
</evidence>